<organism evidence="2 3">
    <name type="scientific">Desulforhabdus amnigena</name>
    <dbReference type="NCBI Taxonomy" id="40218"/>
    <lineage>
        <taxon>Bacteria</taxon>
        <taxon>Pseudomonadati</taxon>
        <taxon>Thermodesulfobacteriota</taxon>
        <taxon>Syntrophobacteria</taxon>
        <taxon>Syntrophobacterales</taxon>
        <taxon>Syntrophobacteraceae</taxon>
        <taxon>Desulforhabdus</taxon>
    </lineage>
</organism>
<keyword evidence="3" id="KW-1185">Reference proteome</keyword>
<keyword evidence="1" id="KW-0812">Transmembrane</keyword>
<name>A0A9W6FWR6_9BACT</name>
<proteinExistence type="predicted"/>
<dbReference type="AlphaFoldDB" id="A0A9W6FWR6"/>
<protein>
    <submittedName>
        <fullName evidence="2">Uncharacterized protein</fullName>
    </submittedName>
</protein>
<reference evidence="2" key="1">
    <citation type="submission" date="2022-12" db="EMBL/GenBank/DDBJ databases">
        <title>Reference genome sequencing for broad-spectrum identification of bacterial and archaeal isolates by mass spectrometry.</title>
        <authorList>
            <person name="Sekiguchi Y."/>
            <person name="Tourlousse D.M."/>
        </authorList>
    </citation>
    <scope>NUCLEOTIDE SEQUENCE</scope>
    <source>
        <strain evidence="2">ASRB1</strain>
    </source>
</reference>
<feature type="transmembrane region" description="Helical" evidence="1">
    <location>
        <begin position="96"/>
        <end position="116"/>
    </location>
</feature>
<evidence type="ECO:0000313" key="3">
    <source>
        <dbReference type="Proteomes" id="UP001144372"/>
    </source>
</evidence>
<dbReference type="Proteomes" id="UP001144372">
    <property type="component" value="Unassembled WGS sequence"/>
</dbReference>
<dbReference type="EMBL" id="BSDR01000001">
    <property type="protein sequence ID" value="GLI36295.1"/>
    <property type="molecule type" value="Genomic_DNA"/>
</dbReference>
<feature type="transmembrane region" description="Helical" evidence="1">
    <location>
        <begin position="56"/>
        <end position="75"/>
    </location>
</feature>
<gene>
    <name evidence="2" type="ORF">DAMNIGENAA_37280</name>
</gene>
<keyword evidence="1" id="KW-0472">Membrane</keyword>
<feature type="transmembrane region" description="Helical" evidence="1">
    <location>
        <begin position="122"/>
        <end position="142"/>
    </location>
</feature>
<sequence length="156" mass="17583">MQQQVDVQKVYRASKIISVAMLVSVLVYPVIVEFMKRTHQPFEGFAPQNAVRLPDIFYGLALLSLVGIRVVRKAILKRSAGDDLKTLVAKLHISNIATYALSEVPAILGLVLFLIGGYTSQFYALLLFALLLMVLYFPKLVYWEAWLRKMGGYRSS</sequence>
<accession>A0A9W6FWR6</accession>
<evidence type="ECO:0000256" key="1">
    <source>
        <dbReference type="SAM" id="Phobius"/>
    </source>
</evidence>
<dbReference type="RefSeq" id="WP_281796596.1">
    <property type="nucleotide sequence ID" value="NZ_BSDR01000001.1"/>
</dbReference>
<feature type="transmembrane region" description="Helical" evidence="1">
    <location>
        <begin position="16"/>
        <end position="36"/>
    </location>
</feature>
<keyword evidence="1" id="KW-1133">Transmembrane helix</keyword>
<evidence type="ECO:0000313" key="2">
    <source>
        <dbReference type="EMBL" id="GLI36295.1"/>
    </source>
</evidence>
<comment type="caution">
    <text evidence="2">The sequence shown here is derived from an EMBL/GenBank/DDBJ whole genome shotgun (WGS) entry which is preliminary data.</text>
</comment>